<sequence>MLTHNPCRRQEPPGADFKAEWQQVKDISVIDGWVEGGGGICVTMNDSLLMYYHEVVDAATLGRASRDSEAAQIK</sequence>
<keyword evidence="2" id="KW-1185">Reference proteome</keyword>
<comment type="caution">
    <text evidence="1">The sequence shown here is derived from an EMBL/GenBank/DDBJ whole genome shotgun (WGS) entry which is preliminary data.</text>
</comment>
<evidence type="ECO:0000313" key="2">
    <source>
        <dbReference type="Proteomes" id="UP001465668"/>
    </source>
</evidence>
<evidence type="ECO:0000313" key="1">
    <source>
        <dbReference type="EMBL" id="KAK9779650.1"/>
    </source>
</evidence>
<reference evidence="1 2" key="1">
    <citation type="submission" date="2024-02" db="EMBL/GenBank/DDBJ databases">
        <title>First draft genome assembly of two strains of Seiridium cardinale.</title>
        <authorList>
            <person name="Emiliani G."/>
            <person name="Scali E."/>
        </authorList>
    </citation>
    <scope>NUCLEOTIDE SEQUENCE [LARGE SCALE GENOMIC DNA]</scope>
    <source>
        <strain evidence="1 2">BM-138-000479</strain>
    </source>
</reference>
<dbReference type="Proteomes" id="UP001465668">
    <property type="component" value="Unassembled WGS sequence"/>
</dbReference>
<gene>
    <name evidence="1" type="ORF">SCAR479_03257</name>
</gene>
<protein>
    <submittedName>
        <fullName evidence="1">Uncharacterized protein</fullName>
    </submittedName>
</protein>
<proteinExistence type="predicted"/>
<name>A0ABR2Y1J1_9PEZI</name>
<dbReference type="EMBL" id="JARVKM010000009">
    <property type="protein sequence ID" value="KAK9779650.1"/>
    <property type="molecule type" value="Genomic_DNA"/>
</dbReference>
<accession>A0ABR2Y1J1</accession>
<organism evidence="1 2">
    <name type="scientific">Seiridium cardinale</name>
    <dbReference type="NCBI Taxonomy" id="138064"/>
    <lineage>
        <taxon>Eukaryota</taxon>
        <taxon>Fungi</taxon>
        <taxon>Dikarya</taxon>
        <taxon>Ascomycota</taxon>
        <taxon>Pezizomycotina</taxon>
        <taxon>Sordariomycetes</taxon>
        <taxon>Xylariomycetidae</taxon>
        <taxon>Amphisphaeriales</taxon>
        <taxon>Sporocadaceae</taxon>
        <taxon>Seiridium</taxon>
    </lineage>
</organism>